<dbReference type="InterPro" id="IPR041479">
    <property type="entry name" value="TetR_CgmR_C"/>
</dbReference>
<evidence type="ECO:0000313" key="6">
    <source>
        <dbReference type="EMBL" id="OXE50169.1"/>
    </source>
</evidence>
<dbReference type="Gene3D" id="1.10.357.10">
    <property type="entry name" value="Tetracycline Repressor, domain 2"/>
    <property type="match status" value="1"/>
</dbReference>
<dbReference type="PRINTS" id="PR00455">
    <property type="entry name" value="HTHTETR"/>
</dbReference>
<evidence type="ECO:0000313" key="7">
    <source>
        <dbReference type="Proteomes" id="UP000214610"/>
    </source>
</evidence>
<dbReference type="GO" id="GO:0003700">
    <property type="term" value="F:DNA-binding transcription factor activity"/>
    <property type="evidence" value="ECO:0007669"/>
    <property type="project" value="TreeGrafter"/>
</dbReference>
<dbReference type="RefSeq" id="WP_066594680.1">
    <property type="nucleotide sequence ID" value="NZ_CAJTBZ010000016.1"/>
</dbReference>
<keyword evidence="2 4" id="KW-0238">DNA-binding</keyword>
<name>A0A227KPU9_9BURK</name>
<dbReference type="GeneID" id="78362425"/>
<proteinExistence type="predicted"/>
<sequence>MNQKNEKTAKRSAAETKKIILAAARKIAVKDGVAQLTIEAVAKQAGVSKGGVLYHYPSKKKLIMALMDQYVAHLNQELETALEKNQDKPYALVHAFIDWFKRRDGIAPENRDWGAAIFTVQSFDMSLMEPLHQWYRNLFQKIRESVEDNAKTTLGVIALEGFFMLSLYNLDYSTPEEREKVLGLIKELLRQ</sequence>
<evidence type="ECO:0000256" key="4">
    <source>
        <dbReference type="PROSITE-ProRule" id="PRU00335"/>
    </source>
</evidence>
<dbReference type="SUPFAM" id="SSF46689">
    <property type="entry name" value="Homeodomain-like"/>
    <property type="match status" value="1"/>
</dbReference>
<gene>
    <name evidence="6" type="ORF">ADH67_03970</name>
</gene>
<evidence type="ECO:0000259" key="5">
    <source>
        <dbReference type="PROSITE" id="PS50977"/>
    </source>
</evidence>
<reference evidence="7" key="1">
    <citation type="submission" date="2017-05" db="EMBL/GenBank/DDBJ databases">
        <title>Improved OligoMM genomes.</title>
        <authorList>
            <person name="Garzetti D."/>
        </authorList>
    </citation>
    <scope>NUCLEOTIDE SEQUENCE [LARGE SCALE GENOMIC DNA]</scope>
    <source>
        <strain evidence="7">YL45</strain>
    </source>
</reference>
<dbReference type="InterPro" id="IPR001647">
    <property type="entry name" value="HTH_TetR"/>
</dbReference>
<comment type="caution">
    <text evidence="6">The sequence shown here is derived from an EMBL/GenBank/DDBJ whole genome shotgun (WGS) entry which is preliminary data.</text>
</comment>
<dbReference type="Proteomes" id="UP000214610">
    <property type="component" value="Unassembled WGS sequence"/>
</dbReference>
<feature type="domain" description="HTH tetR-type" evidence="5">
    <location>
        <begin position="14"/>
        <end position="74"/>
    </location>
</feature>
<accession>A0A227KPU9</accession>
<keyword evidence="7" id="KW-1185">Reference proteome</keyword>
<dbReference type="InterPro" id="IPR009057">
    <property type="entry name" value="Homeodomain-like_sf"/>
</dbReference>
<dbReference type="Pfam" id="PF17937">
    <property type="entry name" value="TetR_C_28"/>
    <property type="match status" value="1"/>
</dbReference>
<dbReference type="EMBL" id="NHMP01000002">
    <property type="protein sequence ID" value="OXE50169.1"/>
    <property type="molecule type" value="Genomic_DNA"/>
</dbReference>
<evidence type="ECO:0000256" key="1">
    <source>
        <dbReference type="ARBA" id="ARBA00023015"/>
    </source>
</evidence>
<dbReference type="Pfam" id="PF00440">
    <property type="entry name" value="TetR_N"/>
    <property type="match status" value="1"/>
</dbReference>
<dbReference type="PANTHER" id="PTHR30055:SF234">
    <property type="entry name" value="HTH-TYPE TRANSCRIPTIONAL REGULATOR BETI"/>
    <property type="match status" value="1"/>
</dbReference>
<evidence type="ECO:0000256" key="2">
    <source>
        <dbReference type="ARBA" id="ARBA00023125"/>
    </source>
</evidence>
<dbReference type="GO" id="GO:0000976">
    <property type="term" value="F:transcription cis-regulatory region binding"/>
    <property type="evidence" value="ECO:0007669"/>
    <property type="project" value="TreeGrafter"/>
</dbReference>
<organism evidence="6 7">
    <name type="scientific">Turicimonas muris</name>
    <dbReference type="NCBI Taxonomy" id="1796652"/>
    <lineage>
        <taxon>Bacteria</taxon>
        <taxon>Pseudomonadati</taxon>
        <taxon>Pseudomonadota</taxon>
        <taxon>Betaproteobacteria</taxon>
        <taxon>Burkholderiales</taxon>
        <taxon>Sutterellaceae</taxon>
        <taxon>Turicimonas</taxon>
    </lineage>
</organism>
<keyword evidence="1" id="KW-0805">Transcription regulation</keyword>
<evidence type="ECO:0000256" key="3">
    <source>
        <dbReference type="ARBA" id="ARBA00023163"/>
    </source>
</evidence>
<feature type="DNA-binding region" description="H-T-H motif" evidence="4">
    <location>
        <begin position="37"/>
        <end position="56"/>
    </location>
</feature>
<dbReference type="InterPro" id="IPR050109">
    <property type="entry name" value="HTH-type_TetR-like_transc_reg"/>
</dbReference>
<dbReference type="PROSITE" id="PS50977">
    <property type="entry name" value="HTH_TETR_2"/>
    <property type="match status" value="1"/>
</dbReference>
<protein>
    <submittedName>
        <fullName evidence="6">TetR family transcriptional regulator</fullName>
    </submittedName>
</protein>
<keyword evidence="3" id="KW-0804">Transcription</keyword>
<dbReference type="PANTHER" id="PTHR30055">
    <property type="entry name" value="HTH-TYPE TRANSCRIPTIONAL REGULATOR RUTR"/>
    <property type="match status" value="1"/>
</dbReference>
<dbReference type="AlphaFoldDB" id="A0A227KPU9"/>